<evidence type="ECO:0000256" key="2">
    <source>
        <dbReference type="ARBA" id="ARBA00023015"/>
    </source>
</evidence>
<dbReference type="InterPro" id="IPR050595">
    <property type="entry name" value="Bact_response_regulator"/>
</dbReference>
<dbReference type="NCBIfam" id="TIGR00229">
    <property type="entry name" value="sensory_box"/>
    <property type="match status" value="1"/>
</dbReference>
<organism evidence="9 10">
    <name type="scientific">Cohaesibacter marisflavi</name>
    <dbReference type="NCBI Taxonomy" id="655353"/>
    <lineage>
        <taxon>Bacteria</taxon>
        <taxon>Pseudomonadati</taxon>
        <taxon>Pseudomonadota</taxon>
        <taxon>Alphaproteobacteria</taxon>
        <taxon>Hyphomicrobiales</taxon>
        <taxon>Cohaesibacteraceae</taxon>
    </lineage>
</organism>
<evidence type="ECO:0000256" key="5">
    <source>
        <dbReference type="SAM" id="MobiDB-lite"/>
    </source>
</evidence>
<evidence type="ECO:0000256" key="3">
    <source>
        <dbReference type="ARBA" id="ARBA00023163"/>
    </source>
</evidence>
<dbReference type="Gene3D" id="3.40.50.2300">
    <property type="match status" value="1"/>
</dbReference>
<keyword evidence="2" id="KW-0805">Transcription regulation</keyword>
<dbReference type="PROSITE" id="PS50112">
    <property type="entry name" value="PAS"/>
    <property type="match status" value="1"/>
</dbReference>
<feature type="domain" description="PAS" evidence="7">
    <location>
        <begin position="301"/>
        <end position="345"/>
    </location>
</feature>
<dbReference type="Proteomes" id="UP000199236">
    <property type="component" value="Unassembled WGS sequence"/>
</dbReference>
<feature type="modified residue" description="4-aspartylphosphate" evidence="4">
    <location>
        <position position="72"/>
    </location>
</feature>
<keyword evidence="10" id="KW-1185">Reference proteome</keyword>
<dbReference type="AlphaFoldDB" id="A0A1I5CM18"/>
<evidence type="ECO:0000259" key="8">
    <source>
        <dbReference type="PROSITE" id="PS50113"/>
    </source>
</evidence>
<dbReference type="Gene3D" id="3.30.450.20">
    <property type="entry name" value="PAS domain"/>
    <property type="match status" value="2"/>
</dbReference>
<evidence type="ECO:0000313" key="9">
    <source>
        <dbReference type="EMBL" id="SFN87967.1"/>
    </source>
</evidence>
<dbReference type="Pfam" id="PF00989">
    <property type="entry name" value="PAS"/>
    <property type="match status" value="1"/>
</dbReference>
<protein>
    <submittedName>
        <fullName evidence="9">PAS domain S-box-containing protein</fullName>
    </submittedName>
</protein>
<dbReference type="OrthoDB" id="5292887at2"/>
<proteinExistence type="predicted"/>
<dbReference type="STRING" id="655353.SAMN04488056_102276"/>
<accession>A0A1I5CM18</accession>
<dbReference type="Pfam" id="PF13426">
    <property type="entry name" value="PAS_9"/>
    <property type="match status" value="1"/>
</dbReference>
<evidence type="ECO:0000259" key="6">
    <source>
        <dbReference type="PROSITE" id="PS50110"/>
    </source>
</evidence>
<evidence type="ECO:0000313" key="10">
    <source>
        <dbReference type="Proteomes" id="UP000199236"/>
    </source>
</evidence>
<dbReference type="Pfam" id="PF00072">
    <property type="entry name" value="Response_reg"/>
    <property type="match status" value="1"/>
</dbReference>
<evidence type="ECO:0000256" key="1">
    <source>
        <dbReference type="ARBA" id="ARBA00022553"/>
    </source>
</evidence>
<dbReference type="InterPro" id="IPR000014">
    <property type="entry name" value="PAS"/>
</dbReference>
<dbReference type="SUPFAM" id="SSF52172">
    <property type="entry name" value="CheY-like"/>
    <property type="match status" value="1"/>
</dbReference>
<evidence type="ECO:0000259" key="7">
    <source>
        <dbReference type="PROSITE" id="PS50112"/>
    </source>
</evidence>
<evidence type="ECO:0000256" key="4">
    <source>
        <dbReference type="PROSITE-ProRule" id="PRU00169"/>
    </source>
</evidence>
<dbReference type="InterPro" id="IPR011006">
    <property type="entry name" value="CheY-like_superfamily"/>
</dbReference>
<feature type="domain" description="PAC" evidence="8">
    <location>
        <begin position="248"/>
        <end position="300"/>
    </location>
</feature>
<dbReference type="SMART" id="SM00448">
    <property type="entry name" value="REC"/>
    <property type="match status" value="1"/>
</dbReference>
<dbReference type="InterPro" id="IPR000700">
    <property type="entry name" value="PAS-assoc_C"/>
</dbReference>
<dbReference type="RefSeq" id="WP_090069568.1">
    <property type="nucleotide sequence ID" value="NZ_FOVR01000002.1"/>
</dbReference>
<dbReference type="PROSITE" id="PS50113">
    <property type="entry name" value="PAC"/>
    <property type="match status" value="1"/>
</dbReference>
<dbReference type="PANTHER" id="PTHR44591:SF3">
    <property type="entry name" value="RESPONSE REGULATORY DOMAIN-CONTAINING PROTEIN"/>
    <property type="match status" value="1"/>
</dbReference>
<reference evidence="9 10" key="1">
    <citation type="submission" date="2016-10" db="EMBL/GenBank/DDBJ databases">
        <authorList>
            <person name="de Groot N.N."/>
        </authorList>
    </citation>
    <scope>NUCLEOTIDE SEQUENCE [LARGE SCALE GENOMIC DNA]</scope>
    <source>
        <strain evidence="9 10">CGMCC 1.9157</strain>
    </source>
</reference>
<dbReference type="InterPro" id="IPR013767">
    <property type="entry name" value="PAS_fold"/>
</dbReference>
<dbReference type="PANTHER" id="PTHR44591">
    <property type="entry name" value="STRESS RESPONSE REGULATOR PROTEIN 1"/>
    <property type="match status" value="1"/>
</dbReference>
<dbReference type="PROSITE" id="PS50110">
    <property type="entry name" value="RESPONSE_REGULATORY"/>
    <property type="match status" value="1"/>
</dbReference>
<gene>
    <name evidence="9" type="ORF">SAMN04488056_102276</name>
</gene>
<keyword evidence="1 4" id="KW-0597">Phosphoprotein</keyword>
<dbReference type="CDD" id="cd00130">
    <property type="entry name" value="PAS"/>
    <property type="match status" value="1"/>
</dbReference>
<dbReference type="SUPFAM" id="SSF55785">
    <property type="entry name" value="PYP-like sensor domain (PAS domain)"/>
    <property type="match status" value="2"/>
</dbReference>
<dbReference type="GO" id="GO:0006355">
    <property type="term" value="P:regulation of DNA-templated transcription"/>
    <property type="evidence" value="ECO:0007669"/>
    <property type="project" value="InterPro"/>
</dbReference>
<dbReference type="GO" id="GO:0000160">
    <property type="term" value="P:phosphorelay signal transduction system"/>
    <property type="evidence" value="ECO:0007669"/>
    <property type="project" value="InterPro"/>
</dbReference>
<keyword evidence="3" id="KW-0804">Transcription</keyword>
<dbReference type="InterPro" id="IPR001789">
    <property type="entry name" value="Sig_transdc_resp-reg_receiver"/>
</dbReference>
<feature type="region of interest" description="Disordered" evidence="5">
    <location>
        <begin position="1"/>
        <end position="21"/>
    </location>
</feature>
<dbReference type="EMBL" id="FOVR01000002">
    <property type="protein sequence ID" value="SFN87967.1"/>
    <property type="molecule type" value="Genomic_DNA"/>
</dbReference>
<feature type="compositionally biased region" description="Polar residues" evidence="5">
    <location>
        <begin position="1"/>
        <end position="12"/>
    </location>
</feature>
<dbReference type="SMART" id="SM00091">
    <property type="entry name" value="PAS"/>
    <property type="match status" value="2"/>
</dbReference>
<name>A0A1I5CM18_9HYPH</name>
<feature type="domain" description="Response regulatory" evidence="6">
    <location>
        <begin position="23"/>
        <end position="139"/>
    </location>
</feature>
<dbReference type="InterPro" id="IPR035965">
    <property type="entry name" value="PAS-like_dom_sf"/>
</dbReference>
<sequence>MQSLTTQSSNDHMNAMSPRERPKVLIVDDDRDLLDMIGLFVEIEGYETELVADGEAALEAIKKDPPDLMVLDLVMPGLGGFEVLARLRVLDPDLHLPVIMVTAQEERALHVQALQSGVVDYIQKPVDFAVLSARIRAALLERRIQNKLVEANARLEAIVATRTRQLEVKNEYLTAVLDNAKDGIIGCDENGLPAIFNRKASEMLGIENSLSMLMPYLTTNEMFQSDGSTPLGPESNPLREAFENETLEESDIILERYGSNPRMVNATGSAVHDKSGLKIGAVISLRDVTEHKKLEKQVTQIRQRYEKMLDSVPMPLHITDKNGMILEANDLWLEAFGYDRKQVRGSYLGDYLTTQFKHLASEPVRAAMINMGHTQDVKCQIRHADGREIDASLVSQAVYDEKGDLNQIVEYITKIDP</sequence>